<keyword evidence="3" id="KW-1185">Reference proteome</keyword>
<protein>
    <submittedName>
        <fullName evidence="2">Uncharacterized protein</fullName>
    </submittedName>
</protein>
<evidence type="ECO:0000313" key="2">
    <source>
        <dbReference type="EMBL" id="EJK74060.1"/>
    </source>
</evidence>
<feature type="compositionally biased region" description="Acidic residues" evidence="1">
    <location>
        <begin position="363"/>
        <end position="382"/>
    </location>
</feature>
<comment type="caution">
    <text evidence="2">The sequence shown here is derived from an EMBL/GenBank/DDBJ whole genome shotgun (WGS) entry which is preliminary data.</text>
</comment>
<sequence length="511" mass="56351">LPAAARAHLLRGARASTVVIRPQVCRHGEGQGGLHLGEVGDGARKHLADAREGGARALPRVQDDRGSEQVHIRRAAALGLGDSVVARDPRLEVILLPAEDARPRPEIEPRARPRAGLRGVDYALLECPFQDICEMTPFDAEIARVRQACNSQYRTWKLRIAERDFNAALMRKRITCREAVFLLTEFAEEHVERGDEEIISGELPVPLSEAEEFLRLRVEGQEDTVEVSLSPEQSVENYLSSASSAETKCSLERLSDLTERINSTVMFSEGDRVIVSDEPGHCASYEMPKDNGDNSTAIVSKRKQIGSVVFTTATLCFVHLDGEFAPIPIPVEHCSHYDEDIDEVSGEDGGDAPAEHQWQEVVSDSDNEAEVEEEDTSEDDMTEPVADRPRTVEEALKSGGWKLVRSKKHLMYSRCARISSDDKCFEQNVVLAKTPSDRRANLNALALFRRLDEAMNEVVGPSTTGDSSGKVIACSICNVQKDVCEFSKTQAKKSKAKCLDCVAKAEASRVR</sequence>
<name>K0T945_THAOC</name>
<feature type="non-terminal residue" evidence="2">
    <location>
        <position position="1"/>
    </location>
</feature>
<dbReference type="OrthoDB" id="10686357at2759"/>
<dbReference type="Proteomes" id="UP000266841">
    <property type="component" value="Unassembled WGS sequence"/>
</dbReference>
<proteinExistence type="predicted"/>
<evidence type="ECO:0000256" key="1">
    <source>
        <dbReference type="SAM" id="MobiDB-lite"/>
    </source>
</evidence>
<feature type="region of interest" description="Disordered" evidence="1">
    <location>
        <begin position="360"/>
        <end position="389"/>
    </location>
</feature>
<reference evidence="2 3" key="1">
    <citation type="journal article" date="2012" name="Genome Biol.">
        <title>Genome and low-iron response of an oceanic diatom adapted to chronic iron limitation.</title>
        <authorList>
            <person name="Lommer M."/>
            <person name="Specht M."/>
            <person name="Roy A.S."/>
            <person name="Kraemer L."/>
            <person name="Andreson R."/>
            <person name="Gutowska M.A."/>
            <person name="Wolf J."/>
            <person name="Bergner S.V."/>
            <person name="Schilhabel M.B."/>
            <person name="Klostermeier U.C."/>
            <person name="Beiko R.G."/>
            <person name="Rosenstiel P."/>
            <person name="Hippler M."/>
            <person name="Laroche J."/>
        </authorList>
    </citation>
    <scope>NUCLEOTIDE SEQUENCE [LARGE SCALE GENOMIC DNA]</scope>
    <source>
        <strain evidence="2 3">CCMP1005</strain>
    </source>
</reference>
<dbReference type="EMBL" id="AGNL01003989">
    <property type="protein sequence ID" value="EJK74060.1"/>
    <property type="molecule type" value="Genomic_DNA"/>
</dbReference>
<dbReference type="AlphaFoldDB" id="K0T945"/>
<accession>K0T945</accession>
<gene>
    <name evidence="2" type="ORF">THAOC_04288</name>
</gene>
<evidence type="ECO:0000313" key="3">
    <source>
        <dbReference type="Proteomes" id="UP000266841"/>
    </source>
</evidence>
<organism evidence="2 3">
    <name type="scientific">Thalassiosira oceanica</name>
    <name type="common">Marine diatom</name>
    <dbReference type="NCBI Taxonomy" id="159749"/>
    <lineage>
        <taxon>Eukaryota</taxon>
        <taxon>Sar</taxon>
        <taxon>Stramenopiles</taxon>
        <taxon>Ochrophyta</taxon>
        <taxon>Bacillariophyta</taxon>
        <taxon>Coscinodiscophyceae</taxon>
        <taxon>Thalassiosirophycidae</taxon>
        <taxon>Thalassiosirales</taxon>
        <taxon>Thalassiosiraceae</taxon>
        <taxon>Thalassiosira</taxon>
    </lineage>
</organism>